<feature type="transmembrane region" description="Helical" evidence="7">
    <location>
        <begin position="424"/>
        <end position="450"/>
    </location>
</feature>
<evidence type="ECO:0000259" key="8">
    <source>
        <dbReference type="Pfam" id="PF01490"/>
    </source>
</evidence>
<comment type="similarity">
    <text evidence="2">Belongs to the amino acid/polyamine transporter 2 family.</text>
</comment>
<reference evidence="9 10" key="1">
    <citation type="journal article" date="2016" name="PLoS Pathog.">
        <title>Biosynthesis of antibiotic leucinostatins in bio-control fungus Purpureocillium lilacinum and their inhibition on phytophthora revealed by genome mining.</title>
        <authorList>
            <person name="Wang G."/>
            <person name="Liu Z."/>
            <person name="Lin R."/>
            <person name="Li E."/>
            <person name="Mao Z."/>
            <person name="Ling J."/>
            <person name="Yang Y."/>
            <person name="Yin W.B."/>
            <person name="Xie B."/>
        </authorList>
    </citation>
    <scope>NUCLEOTIDE SEQUENCE [LARGE SCALE GENOMIC DNA]</scope>
    <source>
        <strain evidence="9">170</strain>
    </source>
</reference>
<evidence type="ECO:0000256" key="2">
    <source>
        <dbReference type="ARBA" id="ARBA00008066"/>
    </source>
</evidence>
<dbReference type="GeneID" id="28849772"/>
<dbReference type="GO" id="GO:0016020">
    <property type="term" value="C:membrane"/>
    <property type="evidence" value="ECO:0007669"/>
    <property type="project" value="UniProtKB-SubCell"/>
</dbReference>
<feature type="transmembrane region" description="Helical" evidence="7">
    <location>
        <begin position="242"/>
        <end position="263"/>
    </location>
</feature>
<dbReference type="RefSeq" id="XP_018138573.1">
    <property type="nucleotide sequence ID" value="XM_018285778.1"/>
</dbReference>
<feature type="transmembrane region" description="Helical" evidence="7">
    <location>
        <begin position="131"/>
        <end position="154"/>
    </location>
</feature>
<comment type="subcellular location">
    <subcellularLocation>
        <location evidence="1">Membrane</location>
        <topology evidence="1">Multi-pass membrane protein</topology>
    </subcellularLocation>
</comment>
<evidence type="ECO:0000256" key="1">
    <source>
        <dbReference type="ARBA" id="ARBA00004141"/>
    </source>
</evidence>
<feature type="transmembrane region" description="Helical" evidence="7">
    <location>
        <begin position="275"/>
        <end position="297"/>
    </location>
</feature>
<dbReference type="AlphaFoldDB" id="A0A179F5J2"/>
<protein>
    <submittedName>
        <fullName evidence="9">Amino acid transporter</fullName>
    </submittedName>
</protein>
<feature type="transmembrane region" description="Helical" evidence="7">
    <location>
        <begin position="359"/>
        <end position="377"/>
    </location>
</feature>
<evidence type="ECO:0000256" key="5">
    <source>
        <dbReference type="ARBA" id="ARBA00023136"/>
    </source>
</evidence>
<dbReference type="PANTHER" id="PTHR22950:SF683">
    <property type="entry name" value="AMINO ACID TRANSPORTER (EUROFUNG)"/>
    <property type="match status" value="1"/>
</dbReference>
<comment type="caution">
    <text evidence="9">The sequence shown here is derived from an EMBL/GenBank/DDBJ whole genome shotgun (WGS) entry which is preliminary data.</text>
</comment>
<dbReference type="PANTHER" id="PTHR22950">
    <property type="entry name" value="AMINO ACID TRANSPORTER"/>
    <property type="match status" value="1"/>
</dbReference>
<feature type="transmembrane region" description="Helical" evidence="7">
    <location>
        <begin position="160"/>
        <end position="179"/>
    </location>
</feature>
<keyword evidence="10" id="KW-1185">Reference proteome</keyword>
<proteinExistence type="inferred from homology"/>
<feature type="region of interest" description="Disordered" evidence="6">
    <location>
        <begin position="1"/>
        <end position="26"/>
    </location>
</feature>
<feature type="transmembrane region" description="Helical" evidence="7">
    <location>
        <begin position="82"/>
        <end position="103"/>
    </location>
</feature>
<keyword evidence="3 7" id="KW-0812">Transmembrane</keyword>
<feature type="transmembrane region" description="Helical" evidence="7">
    <location>
        <begin position="317"/>
        <end position="338"/>
    </location>
</feature>
<evidence type="ECO:0000313" key="10">
    <source>
        <dbReference type="Proteomes" id="UP000078397"/>
    </source>
</evidence>
<evidence type="ECO:0000256" key="4">
    <source>
        <dbReference type="ARBA" id="ARBA00022989"/>
    </source>
</evidence>
<gene>
    <name evidence="9" type="ORF">VFPPC_06804</name>
</gene>
<dbReference type="InterPro" id="IPR013057">
    <property type="entry name" value="AA_transpt_TM"/>
</dbReference>
<accession>A0A179F5J2</accession>
<keyword evidence="5 7" id="KW-0472">Membrane</keyword>
<evidence type="ECO:0000256" key="3">
    <source>
        <dbReference type="ARBA" id="ARBA00022692"/>
    </source>
</evidence>
<name>A0A179F5J2_METCM</name>
<dbReference type="KEGG" id="pchm:VFPPC_06804"/>
<organism evidence="9 10">
    <name type="scientific">Pochonia chlamydosporia 170</name>
    <dbReference type="NCBI Taxonomy" id="1380566"/>
    <lineage>
        <taxon>Eukaryota</taxon>
        <taxon>Fungi</taxon>
        <taxon>Dikarya</taxon>
        <taxon>Ascomycota</taxon>
        <taxon>Pezizomycotina</taxon>
        <taxon>Sordariomycetes</taxon>
        <taxon>Hypocreomycetidae</taxon>
        <taxon>Hypocreales</taxon>
        <taxon>Clavicipitaceae</taxon>
        <taxon>Pochonia</taxon>
    </lineage>
</organism>
<dbReference type="Pfam" id="PF01490">
    <property type="entry name" value="Aa_trans"/>
    <property type="match status" value="1"/>
</dbReference>
<dbReference type="Gene3D" id="1.20.1740.10">
    <property type="entry name" value="Amino acid/polyamine transporter I"/>
    <property type="match status" value="1"/>
</dbReference>
<evidence type="ECO:0000313" key="9">
    <source>
        <dbReference type="EMBL" id="OAQ60695.1"/>
    </source>
</evidence>
<dbReference type="STRING" id="1380566.A0A179F5J2"/>
<dbReference type="GO" id="GO:0015179">
    <property type="term" value="F:L-amino acid transmembrane transporter activity"/>
    <property type="evidence" value="ECO:0007669"/>
    <property type="project" value="TreeGrafter"/>
</dbReference>
<dbReference type="OrthoDB" id="40134at2759"/>
<evidence type="ECO:0000256" key="7">
    <source>
        <dbReference type="SAM" id="Phobius"/>
    </source>
</evidence>
<dbReference type="Proteomes" id="UP000078397">
    <property type="component" value="Unassembled WGS sequence"/>
</dbReference>
<dbReference type="FunFam" id="1.20.1740.10:FF:000039">
    <property type="entry name" value="Neutral amino acid transporter (Eurofung)"/>
    <property type="match status" value="1"/>
</dbReference>
<dbReference type="EMBL" id="LSBJ02000008">
    <property type="protein sequence ID" value="OAQ60695.1"/>
    <property type="molecule type" value="Genomic_DNA"/>
</dbReference>
<feature type="transmembrane region" description="Helical" evidence="7">
    <location>
        <begin position="191"/>
        <end position="212"/>
    </location>
</feature>
<feature type="domain" description="Amino acid transporter transmembrane" evidence="8">
    <location>
        <begin position="52"/>
        <end position="450"/>
    </location>
</feature>
<evidence type="ECO:0000256" key="6">
    <source>
        <dbReference type="SAM" id="MobiDB-lite"/>
    </source>
</evidence>
<sequence>MAKSPHDPHNMLADEIERSPSQSEGEVLDTEVKTNDAVFGNITDDGPNYRNVGWLGTAALMMKTQIGLGVLSIPSVFDTVGLIPGVILLLVIGTITTWSAYMIGVFKLRHRQVYGIDDAGGLVFGRVGREVFGISFTLLLTFAAAAAMIGISVALNALSTHGACTAVFVVVAAVFGFAFSSIQTLGRISALAWIGVTSIVIAVFTVTVAVGVRGEPAPPTKSFEGPLESNYKLFKNPSFTDALGAITTLIFAYAGTPTFFSIASEMKDPKHYTKALMVCQSGITLAYIVVGVVVYYYCGSYVASPALGSAGPLIKKVAYGIALPGLLVTDLLLLHIAAKSIFVRILRNSRHLASNTVKHWVVWLGSTFAIAVVAYIIASAIPIFGQLIALIGALLGPILCFYPPGFMWMYDNWKRYDGQKQSRWYSGVTASVFVIVTGTFLIVAGTYSAIYTIVNTPGSSQVWSCADNSNST</sequence>
<keyword evidence="4 7" id="KW-1133">Transmembrane helix</keyword>
<feature type="transmembrane region" description="Helical" evidence="7">
    <location>
        <begin position="383"/>
        <end position="403"/>
    </location>
</feature>